<proteinExistence type="predicted"/>
<gene>
    <name evidence="2" type="ORF">MNKW57_02780</name>
</gene>
<reference evidence="2 3" key="1">
    <citation type="submission" date="2023-04" db="EMBL/GenBank/DDBJ databases">
        <title>Marinobulbifer ophiurae gen. nov., sp. Nov., isolate from tissue of brittle star Ophioplocus japonicus.</title>
        <authorList>
            <person name="Kawano K."/>
            <person name="Sawayama S."/>
            <person name="Nakagawa S."/>
        </authorList>
    </citation>
    <scope>NUCLEOTIDE SEQUENCE [LARGE SCALE GENOMIC DNA]</scope>
    <source>
        <strain evidence="2 3">NKW57</strain>
    </source>
</reference>
<organism evidence="2 3">
    <name type="scientific">Biformimicrobium ophioploci</name>
    <dbReference type="NCBI Taxonomy" id="3036711"/>
    <lineage>
        <taxon>Bacteria</taxon>
        <taxon>Pseudomonadati</taxon>
        <taxon>Pseudomonadota</taxon>
        <taxon>Gammaproteobacteria</taxon>
        <taxon>Cellvibrionales</taxon>
        <taxon>Microbulbiferaceae</taxon>
        <taxon>Biformimicrobium</taxon>
    </lineage>
</organism>
<evidence type="ECO:0000313" key="3">
    <source>
        <dbReference type="Proteomes" id="UP001224392"/>
    </source>
</evidence>
<dbReference type="Gene3D" id="3.40.50.300">
    <property type="entry name" value="P-loop containing nucleotide triphosphate hydrolases"/>
    <property type="match status" value="1"/>
</dbReference>
<comment type="caution">
    <text evidence="2">The sequence shown here is derived from an EMBL/GenBank/DDBJ whole genome shotgun (WGS) entry which is preliminary data.</text>
</comment>
<dbReference type="PANTHER" id="PTHR32039">
    <property type="entry name" value="MAGNESIUM-CHELATASE SUBUNIT CHLI"/>
    <property type="match status" value="1"/>
</dbReference>
<evidence type="ECO:0000313" key="2">
    <source>
        <dbReference type="EMBL" id="GMG85957.1"/>
    </source>
</evidence>
<dbReference type="PANTHER" id="PTHR32039:SF7">
    <property type="entry name" value="COMPETENCE PROTEIN COMM"/>
    <property type="match status" value="1"/>
</dbReference>
<keyword evidence="3" id="KW-1185">Reference proteome</keyword>
<dbReference type="Proteomes" id="UP001224392">
    <property type="component" value="Unassembled WGS sequence"/>
</dbReference>
<sequence>MRARVEVARERQLQRQGGVNAGLHGAALDRHCALGEEEASLLQQSAERLGLSARSYHRVLRVARTLTDLAGRDRITTTELAEALAYRNLDRAVTVTPAW</sequence>
<dbReference type="EMBL" id="BSYJ01000001">
    <property type="protein sequence ID" value="GMG85957.1"/>
    <property type="molecule type" value="Genomic_DNA"/>
</dbReference>
<accession>A0ABQ6LV78</accession>
<dbReference type="InterPro" id="IPR025158">
    <property type="entry name" value="Mg_chelat-rel_C"/>
</dbReference>
<name>A0ABQ6LV78_9GAMM</name>
<feature type="domain" description="Mg chelatase-related protein C-terminal" evidence="1">
    <location>
        <begin position="1"/>
        <end position="87"/>
    </location>
</feature>
<dbReference type="Pfam" id="PF13335">
    <property type="entry name" value="Mg_chelatase_C"/>
    <property type="match status" value="1"/>
</dbReference>
<dbReference type="InterPro" id="IPR045006">
    <property type="entry name" value="CHLI-like"/>
</dbReference>
<dbReference type="InterPro" id="IPR027417">
    <property type="entry name" value="P-loop_NTPase"/>
</dbReference>
<evidence type="ECO:0000259" key="1">
    <source>
        <dbReference type="Pfam" id="PF13335"/>
    </source>
</evidence>
<protein>
    <recommendedName>
        <fullName evidence="1">Mg chelatase-related protein C-terminal domain-containing protein</fullName>
    </recommendedName>
</protein>